<reference evidence="4" key="1">
    <citation type="submission" date="2016-06" db="UniProtKB">
        <authorList>
            <consortium name="WormBaseParasite"/>
        </authorList>
    </citation>
    <scope>IDENTIFICATION</scope>
</reference>
<organism evidence="4">
    <name type="scientific">Onchocerca flexuosa</name>
    <dbReference type="NCBI Taxonomy" id="387005"/>
    <lineage>
        <taxon>Eukaryota</taxon>
        <taxon>Metazoa</taxon>
        <taxon>Ecdysozoa</taxon>
        <taxon>Nematoda</taxon>
        <taxon>Chromadorea</taxon>
        <taxon>Rhabditida</taxon>
        <taxon>Spirurina</taxon>
        <taxon>Spiruromorpha</taxon>
        <taxon>Filarioidea</taxon>
        <taxon>Onchocercidae</taxon>
        <taxon>Onchocerca</taxon>
    </lineage>
</organism>
<name>A0A183I760_9BILA</name>
<evidence type="ECO:0000256" key="1">
    <source>
        <dbReference type="SAM" id="MobiDB-lite"/>
    </source>
</evidence>
<sequence>MKKHKGKDGEKQVVDGEHEFQLEQPLMKVLLHEMEFLVDNDYRNLFKQEDLSLSRPPSSRGDYNIMLEKRKYTSSSEKNIRILKSSQSSVSQENTSTISVSPPAKKKSPQKPEIPTWDVPQTITVRRSRAGSTAGQLLDEKIGDNVSNKNMKEKGDDNSGMKNVLAKDVCSAVSQLEAEVVQSSNLQQSIANTVSDTDRLEQFARML</sequence>
<proteinExistence type="predicted"/>
<accession>A0A183I760</accession>
<feature type="region of interest" description="Disordered" evidence="1">
    <location>
        <begin position="84"/>
        <end position="116"/>
    </location>
</feature>
<reference evidence="2 3" key="2">
    <citation type="submission" date="2018-11" db="EMBL/GenBank/DDBJ databases">
        <authorList>
            <consortium name="Pathogen Informatics"/>
        </authorList>
    </citation>
    <scope>NUCLEOTIDE SEQUENCE [LARGE SCALE GENOMIC DNA]</scope>
</reference>
<evidence type="ECO:0000313" key="4">
    <source>
        <dbReference type="WBParaSite" id="OFLC_0001558501-mRNA-1"/>
    </source>
</evidence>
<protein>
    <submittedName>
        <fullName evidence="4">Methyl-CpG-binding domain protein</fullName>
    </submittedName>
</protein>
<keyword evidence="3" id="KW-1185">Reference proteome</keyword>
<dbReference type="Proteomes" id="UP000267606">
    <property type="component" value="Unassembled WGS sequence"/>
</dbReference>
<dbReference type="WBParaSite" id="OFLC_0001558501-mRNA-1">
    <property type="protein sequence ID" value="OFLC_0001558501-mRNA-1"/>
    <property type="gene ID" value="OFLC_0001558501"/>
</dbReference>
<dbReference type="STRING" id="387005.A0A183I760"/>
<dbReference type="EMBL" id="UZAJ01042384">
    <property type="protein sequence ID" value="VDP22645.1"/>
    <property type="molecule type" value="Genomic_DNA"/>
</dbReference>
<evidence type="ECO:0000313" key="2">
    <source>
        <dbReference type="EMBL" id="VDP22645.1"/>
    </source>
</evidence>
<evidence type="ECO:0000313" key="3">
    <source>
        <dbReference type="Proteomes" id="UP000267606"/>
    </source>
</evidence>
<dbReference type="AlphaFoldDB" id="A0A183I760"/>
<gene>
    <name evidence="2" type="ORF">OFLC_LOCUS15572</name>
</gene>